<proteinExistence type="predicted"/>
<sequence length="288" mass="31221">MMRRTVGSAGVPERAVALMVFVAAFVGGAVVANRLAGKPVPFLRWSVLRFLLGSRRLVREGQVGDGREEALARRVAEVARPGDLDGVIEVIDDFARHKSFLMNVGDEKGLLLDDAISRARPLRLLELGTYCGYSALRTARAMPPGARLYSVESSPANADVAQRIWEVAGVADRITSVVGSLGDGGVTMDRLASEHGFSSGSVDFVFLDHAKEAYLPDLLRIESAGWLHPGSVVVADNVVMPGAPDYLAYMRGEEGCKWRTVEHRTHVEYQKVLPDLVLESTLLGVARP</sequence>
<dbReference type="GO" id="GO:0008171">
    <property type="term" value="F:O-methyltransferase activity"/>
    <property type="evidence" value="ECO:0007669"/>
    <property type="project" value="InterPro"/>
</dbReference>
<dbReference type="Pfam" id="PF01596">
    <property type="entry name" value="Methyltransf_3"/>
    <property type="match status" value="1"/>
</dbReference>
<dbReference type="InterPro" id="IPR002935">
    <property type="entry name" value="SAM_O-MeTrfase"/>
</dbReference>
<dbReference type="CDD" id="cd02440">
    <property type="entry name" value="AdoMet_MTases"/>
    <property type="match status" value="1"/>
</dbReference>
<dbReference type="InterPro" id="IPR029063">
    <property type="entry name" value="SAM-dependent_MTases_sf"/>
</dbReference>
<dbReference type="PANTHER" id="PTHR43836:SF2">
    <property type="entry name" value="CATECHOL O-METHYLTRANSFERASE 1-RELATED"/>
    <property type="match status" value="1"/>
</dbReference>
<evidence type="ECO:0000313" key="4">
    <source>
        <dbReference type="EMBL" id="SDD57167.1"/>
    </source>
</evidence>
<dbReference type="SUPFAM" id="SSF53335">
    <property type="entry name" value="S-adenosyl-L-methionine-dependent methyltransferases"/>
    <property type="match status" value="1"/>
</dbReference>
<dbReference type="STRING" id="168276.SAMN05444580_105137"/>
<dbReference type="GO" id="GO:0032259">
    <property type="term" value="P:methylation"/>
    <property type="evidence" value="ECO:0007669"/>
    <property type="project" value="UniProtKB-KW"/>
</dbReference>
<organism evidence="4 5">
    <name type="scientific">Rhodococcus tukisamuensis</name>
    <dbReference type="NCBI Taxonomy" id="168276"/>
    <lineage>
        <taxon>Bacteria</taxon>
        <taxon>Bacillati</taxon>
        <taxon>Actinomycetota</taxon>
        <taxon>Actinomycetes</taxon>
        <taxon>Mycobacteriales</taxon>
        <taxon>Nocardiaceae</taxon>
        <taxon>Rhodococcus</taxon>
    </lineage>
</organism>
<gene>
    <name evidence="4" type="ORF">SAMN05444580_105137</name>
</gene>
<keyword evidence="3" id="KW-0949">S-adenosyl-L-methionine</keyword>
<keyword evidence="2 4" id="KW-0808">Transferase</keyword>
<evidence type="ECO:0000256" key="3">
    <source>
        <dbReference type="ARBA" id="ARBA00022691"/>
    </source>
</evidence>
<dbReference type="EMBL" id="FNAB01000005">
    <property type="protein sequence ID" value="SDD57167.1"/>
    <property type="molecule type" value="Genomic_DNA"/>
</dbReference>
<dbReference type="RefSeq" id="WP_371851182.1">
    <property type="nucleotide sequence ID" value="NZ_FNAB01000005.1"/>
</dbReference>
<dbReference type="AlphaFoldDB" id="A0A1G6VW11"/>
<name>A0A1G6VW11_9NOCA</name>
<keyword evidence="1 4" id="KW-0489">Methyltransferase</keyword>
<dbReference type="PANTHER" id="PTHR43836">
    <property type="entry name" value="CATECHOL O-METHYLTRANSFERASE 1-RELATED"/>
    <property type="match status" value="1"/>
</dbReference>
<evidence type="ECO:0000256" key="1">
    <source>
        <dbReference type="ARBA" id="ARBA00022603"/>
    </source>
</evidence>
<evidence type="ECO:0000313" key="5">
    <source>
        <dbReference type="Proteomes" id="UP000199417"/>
    </source>
</evidence>
<dbReference type="PROSITE" id="PS51682">
    <property type="entry name" value="SAM_OMT_I"/>
    <property type="match status" value="1"/>
</dbReference>
<dbReference type="Gene3D" id="3.40.50.150">
    <property type="entry name" value="Vaccinia Virus protein VP39"/>
    <property type="match status" value="1"/>
</dbReference>
<keyword evidence="5" id="KW-1185">Reference proteome</keyword>
<protein>
    <submittedName>
        <fullName evidence="4">Catechol O-methyltransferase</fullName>
    </submittedName>
</protein>
<reference evidence="4 5" key="1">
    <citation type="submission" date="2016-10" db="EMBL/GenBank/DDBJ databases">
        <authorList>
            <person name="de Groot N.N."/>
        </authorList>
    </citation>
    <scope>NUCLEOTIDE SEQUENCE [LARGE SCALE GENOMIC DNA]</scope>
    <source>
        <strain evidence="4 5">JCM 11308</strain>
    </source>
</reference>
<accession>A0A1G6VW11</accession>
<evidence type="ECO:0000256" key="2">
    <source>
        <dbReference type="ARBA" id="ARBA00022679"/>
    </source>
</evidence>
<dbReference type="Proteomes" id="UP000199417">
    <property type="component" value="Unassembled WGS sequence"/>
</dbReference>